<accession>A0A1L0G5E2</accession>
<name>A0A1L0G5E2_9ASCO</name>
<evidence type="ECO:0000313" key="5">
    <source>
        <dbReference type="Proteomes" id="UP000182259"/>
    </source>
</evidence>
<evidence type="ECO:0000259" key="3">
    <source>
        <dbReference type="Pfam" id="PF21027"/>
    </source>
</evidence>
<dbReference type="Gene3D" id="2.60.40.10">
    <property type="entry name" value="Immunoglobulins"/>
    <property type="match status" value="1"/>
</dbReference>
<keyword evidence="1" id="KW-0732">Signal</keyword>
<feature type="chain" id="PRO_5013289913" evidence="1">
    <location>
        <begin position="16"/>
        <end position="541"/>
    </location>
</feature>
<dbReference type="InterPro" id="IPR011483">
    <property type="entry name" value="Sde182_NH-like"/>
</dbReference>
<dbReference type="InterPro" id="IPR036452">
    <property type="entry name" value="Ribo_hydro-like"/>
</dbReference>
<protein>
    <submittedName>
        <fullName evidence="4">CIC11C00000004600</fullName>
    </submittedName>
</protein>
<feature type="domain" description="Cellulose-binding Sde182 nucleoside hydrolase-like" evidence="2">
    <location>
        <begin position="26"/>
        <end position="292"/>
    </location>
</feature>
<evidence type="ECO:0000313" key="4">
    <source>
        <dbReference type="EMBL" id="SGZ51789.1"/>
    </source>
</evidence>
<organism evidence="4 5">
    <name type="scientific">Sungouiella intermedia</name>
    <dbReference type="NCBI Taxonomy" id="45354"/>
    <lineage>
        <taxon>Eukaryota</taxon>
        <taxon>Fungi</taxon>
        <taxon>Dikarya</taxon>
        <taxon>Ascomycota</taxon>
        <taxon>Saccharomycotina</taxon>
        <taxon>Pichiomycetes</taxon>
        <taxon>Metschnikowiaceae</taxon>
        <taxon>Sungouiella</taxon>
    </lineage>
</organism>
<dbReference type="EMBL" id="LT635765">
    <property type="protein sequence ID" value="SGZ51789.1"/>
    <property type="molecule type" value="Genomic_DNA"/>
</dbReference>
<proteinExistence type="predicted"/>
<dbReference type="Pfam" id="PF21027">
    <property type="entry name" value="Sde0182_C"/>
    <property type="match status" value="1"/>
</dbReference>
<evidence type="ECO:0000259" key="2">
    <source>
        <dbReference type="Pfam" id="PF07632"/>
    </source>
</evidence>
<evidence type="ECO:0000256" key="1">
    <source>
        <dbReference type="SAM" id="SignalP"/>
    </source>
</evidence>
<dbReference type="Proteomes" id="UP000182259">
    <property type="component" value="Chromosome II"/>
</dbReference>
<feature type="signal peptide" evidence="1">
    <location>
        <begin position="1"/>
        <end position="15"/>
    </location>
</feature>
<dbReference type="AlphaFoldDB" id="A0A1L0G5E2"/>
<feature type="domain" description="Cellulose-binding Sde182 C-terminal" evidence="3">
    <location>
        <begin position="378"/>
        <end position="473"/>
    </location>
</feature>
<sequence length="541" mass="61258">MKLAIIAYFIALCWALIPEKDVKPHVFVLTDISNEPDDAESLVRLLLYSNELNIHGIIATTSYWLNYTTHEEDIYPILDAYEEVRPQLLKHSDTFPSADFLRSIVSSGYPDYGLDAFKRSEISKGAKMLVQLVDNLKVGETMNVLVWGGAGIIAEALKEVKETRLTDQLDEFVLKILVYSISDQDNAGSWMRINFPKLKYIASIHGFNQYGLASWVGISGEQYNPFDLGGPNSDLVSKAWLQENIRSVGPLGAVYPEHMFNMEGDTPSLLFVVPNGLNSPENPEYGGWGGRYIPVDISRYLNLYSDTTDYAIGEDGKVHVSNQASIWRWRDAYQNDFKTRMQWTVSEFDEAFHEPIVVVNGTTSYSSLDLDVEVETIVKLDASKSYDLNNNDLTFKWFHYREITVSQSNIIEVPEIEITPLNSEGSIITFEVPDFKSACHSIFGKPLDSCKQFHIILEVSNAGTRSYRRVILKTNKGERKFEEYKATQTSRVFPMMNCRSERNIRSIPTNCIAVVVFLCPGVTTTNVQPELMECVTQTCHM</sequence>
<dbReference type="Gene3D" id="3.90.245.10">
    <property type="entry name" value="Ribonucleoside hydrolase-like"/>
    <property type="match status" value="1"/>
</dbReference>
<reference evidence="4 5" key="1">
    <citation type="submission" date="2016-10" db="EMBL/GenBank/DDBJ databases">
        <authorList>
            <person name="de Groot N.N."/>
        </authorList>
    </citation>
    <scope>NUCLEOTIDE SEQUENCE [LARGE SCALE GENOMIC DNA]</scope>
    <source>
        <strain evidence="4 5">PYCC 4715</strain>
    </source>
</reference>
<gene>
    <name evidence="4" type="ORF">SAMEA4029009_CIC11G00000004600</name>
</gene>
<dbReference type="InterPro" id="IPR048527">
    <property type="entry name" value="Sde182_C"/>
</dbReference>
<dbReference type="GO" id="GO:0016799">
    <property type="term" value="F:hydrolase activity, hydrolyzing N-glycosyl compounds"/>
    <property type="evidence" value="ECO:0007669"/>
    <property type="project" value="InterPro"/>
</dbReference>
<dbReference type="Pfam" id="PF07632">
    <property type="entry name" value="Sde182_NH-like"/>
    <property type="match status" value="1"/>
</dbReference>
<dbReference type="InterPro" id="IPR013783">
    <property type="entry name" value="Ig-like_fold"/>
</dbReference>